<protein>
    <submittedName>
        <fullName evidence="2">Uncharacterized protein</fullName>
    </submittedName>
</protein>
<evidence type="ECO:0000256" key="1">
    <source>
        <dbReference type="SAM" id="MobiDB-lite"/>
    </source>
</evidence>
<comment type="caution">
    <text evidence="2">The sequence shown here is derived from an EMBL/GenBank/DDBJ whole genome shotgun (WGS) entry which is preliminary data.</text>
</comment>
<proteinExistence type="predicted"/>
<keyword evidence="3" id="KW-1185">Reference proteome</keyword>
<dbReference type="AlphaFoldDB" id="A0AAD3S2A0"/>
<gene>
    <name evidence="2" type="ORF">Nepgr_004846</name>
</gene>
<evidence type="ECO:0000313" key="3">
    <source>
        <dbReference type="Proteomes" id="UP001279734"/>
    </source>
</evidence>
<dbReference type="EMBL" id="BSYO01000004">
    <property type="protein sequence ID" value="GMH03007.1"/>
    <property type="molecule type" value="Genomic_DNA"/>
</dbReference>
<sequence>MPKTKERKEEKEVKTQRKEREAGRMPATPATIVPPQVPCWPPIAITSCRCPNPSIPLWRLPVLAATYPLGSGCRYYHSCPPPQLDGANHTVGLYAQA</sequence>
<organism evidence="2 3">
    <name type="scientific">Nepenthes gracilis</name>
    <name type="common">Slender pitcher plant</name>
    <dbReference type="NCBI Taxonomy" id="150966"/>
    <lineage>
        <taxon>Eukaryota</taxon>
        <taxon>Viridiplantae</taxon>
        <taxon>Streptophyta</taxon>
        <taxon>Embryophyta</taxon>
        <taxon>Tracheophyta</taxon>
        <taxon>Spermatophyta</taxon>
        <taxon>Magnoliopsida</taxon>
        <taxon>eudicotyledons</taxon>
        <taxon>Gunneridae</taxon>
        <taxon>Pentapetalae</taxon>
        <taxon>Caryophyllales</taxon>
        <taxon>Nepenthaceae</taxon>
        <taxon>Nepenthes</taxon>
    </lineage>
</organism>
<accession>A0AAD3S2A0</accession>
<name>A0AAD3S2A0_NEPGR</name>
<evidence type="ECO:0000313" key="2">
    <source>
        <dbReference type="EMBL" id="GMH03007.1"/>
    </source>
</evidence>
<feature type="compositionally biased region" description="Basic and acidic residues" evidence="1">
    <location>
        <begin position="1"/>
        <end position="23"/>
    </location>
</feature>
<dbReference type="Proteomes" id="UP001279734">
    <property type="component" value="Unassembled WGS sequence"/>
</dbReference>
<reference evidence="2" key="1">
    <citation type="submission" date="2023-05" db="EMBL/GenBank/DDBJ databases">
        <title>Nepenthes gracilis genome sequencing.</title>
        <authorList>
            <person name="Fukushima K."/>
        </authorList>
    </citation>
    <scope>NUCLEOTIDE SEQUENCE</scope>
    <source>
        <strain evidence="2">SING2019-196</strain>
    </source>
</reference>
<feature type="region of interest" description="Disordered" evidence="1">
    <location>
        <begin position="1"/>
        <end position="31"/>
    </location>
</feature>